<organism evidence="7 8">
    <name type="scientific">Allacma fusca</name>
    <dbReference type="NCBI Taxonomy" id="39272"/>
    <lineage>
        <taxon>Eukaryota</taxon>
        <taxon>Metazoa</taxon>
        <taxon>Ecdysozoa</taxon>
        <taxon>Arthropoda</taxon>
        <taxon>Hexapoda</taxon>
        <taxon>Collembola</taxon>
        <taxon>Symphypleona</taxon>
        <taxon>Sminthuridae</taxon>
        <taxon>Allacma</taxon>
    </lineage>
</organism>
<keyword evidence="4" id="KW-0862">Zinc</keyword>
<feature type="region of interest" description="Disordered" evidence="6">
    <location>
        <begin position="96"/>
        <end position="145"/>
    </location>
</feature>
<protein>
    <submittedName>
        <fullName evidence="7">Uncharacterized protein</fullName>
    </submittedName>
</protein>
<evidence type="ECO:0000256" key="5">
    <source>
        <dbReference type="ARBA" id="ARBA00023242"/>
    </source>
</evidence>
<keyword evidence="3" id="KW-0863">Zinc-finger</keyword>
<accession>A0A8J2LWA9</accession>
<sequence length="145" mass="16242">ELNDVTSGTLSLDLWTSHRKDGILGVKFHFIDDNFEIQQRTVAIREVNENHDGAILKKYVEKVIEDIGLSEKISFVVTGSLANVVKALKDMQKEIEDAKQDNDDVSEDVMQLSDDSEDEDDDSESTNVDTESAESDESEFEAEAE</sequence>
<dbReference type="GO" id="GO:0008270">
    <property type="term" value="F:zinc ion binding"/>
    <property type="evidence" value="ECO:0007669"/>
    <property type="project" value="UniProtKB-KW"/>
</dbReference>
<comment type="caution">
    <text evidence="7">The sequence shown here is derived from an EMBL/GenBank/DDBJ whole genome shotgun (WGS) entry which is preliminary data.</text>
</comment>
<dbReference type="EMBL" id="CAJVCH010553229">
    <property type="protein sequence ID" value="CAG7829850.1"/>
    <property type="molecule type" value="Genomic_DNA"/>
</dbReference>
<feature type="compositionally biased region" description="Acidic residues" evidence="6">
    <location>
        <begin position="114"/>
        <end position="124"/>
    </location>
</feature>
<evidence type="ECO:0000256" key="1">
    <source>
        <dbReference type="ARBA" id="ARBA00004123"/>
    </source>
</evidence>
<dbReference type="Proteomes" id="UP000708208">
    <property type="component" value="Unassembled WGS sequence"/>
</dbReference>
<keyword evidence="5" id="KW-0539">Nucleus</keyword>
<feature type="non-terminal residue" evidence="7">
    <location>
        <position position="145"/>
    </location>
</feature>
<comment type="subcellular location">
    <subcellularLocation>
        <location evidence="1">Nucleus</location>
    </subcellularLocation>
</comment>
<evidence type="ECO:0000256" key="6">
    <source>
        <dbReference type="SAM" id="MobiDB-lite"/>
    </source>
</evidence>
<dbReference type="OrthoDB" id="7696887at2759"/>
<keyword evidence="8" id="KW-1185">Reference proteome</keyword>
<evidence type="ECO:0000313" key="8">
    <source>
        <dbReference type="Proteomes" id="UP000708208"/>
    </source>
</evidence>
<dbReference type="AlphaFoldDB" id="A0A8J2LWA9"/>
<dbReference type="PANTHER" id="PTHR46481:SF10">
    <property type="entry name" value="ZINC FINGER BED DOMAIN-CONTAINING PROTEIN 39"/>
    <property type="match status" value="1"/>
</dbReference>
<name>A0A8J2LWA9_9HEXA</name>
<keyword evidence="2" id="KW-0479">Metal-binding</keyword>
<evidence type="ECO:0000256" key="2">
    <source>
        <dbReference type="ARBA" id="ARBA00022723"/>
    </source>
</evidence>
<feature type="non-terminal residue" evidence="7">
    <location>
        <position position="1"/>
    </location>
</feature>
<evidence type="ECO:0000256" key="3">
    <source>
        <dbReference type="ARBA" id="ARBA00022771"/>
    </source>
</evidence>
<reference evidence="7" key="1">
    <citation type="submission" date="2021-06" db="EMBL/GenBank/DDBJ databases">
        <authorList>
            <person name="Hodson N. C."/>
            <person name="Mongue J. A."/>
            <person name="Jaron S. K."/>
        </authorList>
    </citation>
    <scope>NUCLEOTIDE SEQUENCE</scope>
</reference>
<dbReference type="GO" id="GO:0005634">
    <property type="term" value="C:nucleus"/>
    <property type="evidence" value="ECO:0007669"/>
    <property type="project" value="UniProtKB-SubCell"/>
</dbReference>
<proteinExistence type="predicted"/>
<evidence type="ECO:0000313" key="7">
    <source>
        <dbReference type="EMBL" id="CAG7829850.1"/>
    </source>
</evidence>
<evidence type="ECO:0000256" key="4">
    <source>
        <dbReference type="ARBA" id="ARBA00022833"/>
    </source>
</evidence>
<dbReference type="InterPro" id="IPR052035">
    <property type="entry name" value="ZnF_BED_domain_contain"/>
</dbReference>
<gene>
    <name evidence="7" type="ORF">AFUS01_LOCUS39693</name>
</gene>
<dbReference type="PANTHER" id="PTHR46481">
    <property type="entry name" value="ZINC FINGER BED DOMAIN-CONTAINING PROTEIN 4"/>
    <property type="match status" value="1"/>
</dbReference>
<feature type="compositionally biased region" description="Acidic residues" evidence="6">
    <location>
        <begin position="131"/>
        <end position="145"/>
    </location>
</feature>